<dbReference type="InterPro" id="IPR027417">
    <property type="entry name" value="P-loop_NTPase"/>
</dbReference>
<proteinExistence type="predicted"/>
<keyword evidence="1" id="KW-0812">Transmembrane</keyword>
<keyword evidence="1" id="KW-1133">Transmembrane helix</keyword>
<name>A0A2A4T2N6_9DELT</name>
<evidence type="ECO:0008006" key="4">
    <source>
        <dbReference type="Google" id="ProtNLM"/>
    </source>
</evidence>
<dbReference type="EMBL" id="NVSR01000066">
    <property type="protein sequence ID" value="PCI27257.1"/>
    <property type="molecule type" value="Genomic_DNA"/>
</dbReference>
<evidence type="ECO:0000313" key="3">
    <source>
        <dbReference type="Proteomes" id="UP000218113"/>
    </source>
</evidence>
<organism evidence="2 3">
    <name type="scientific">SAR324 cluster bacterium</name>
    <dbReference type="NCBI Taxonomy" id="2024889"/>
    <lineage>
        <taxon>Bacteria</taxon>
        <taxon>Deltaproteobacteria</taxon>
        <taxon>SAR324 cluster</taxon>
    </lineage>
</organism>
<feature type="transmembrane region" description="Helical" evidence="1">
    <location>
        <begin position="248"/>
        <end position="267"/>
    </location>
</feature>
<gene>
    <name evidence="2" type="ORF">COB67_08875</name>
</gene>
<dbReference type="AlphaFoldDB" id="A0A2A4T2N6"/>
<reference evidence="3" key="1">
    <citation type="submission" date="2017-08" db="EMBL/GenBank/DDBJ databases">
        <title>A dynamic microbial community with high functional redundancy inhabits the cold, oxic subseafloor aquifer.</title>
        <authorList>
            <person name="Tully B.J."/>
            <person name="Wheat C.G."/>
            <person name="Glazer B.T."/>
            <person name="Huber J.A."/>
        </authorList>
    </citation>
    <scope>NUCLEOTIDE SEQUENCE [LARGE SCALE GENOMIC DNA]</scope>
</reference>
<dbReference type="Proteomes" id="UP000218113">
    <property type="component" value="Unassembled WGS sequence"/>
</dbReference>
<evidence type="ECO:0000313" key="2">
    <source>
        <dbReference type="EMBL" id="PCI27257.1"/>
    </source>
</evidence>
<evidence type="ECO:0000256" key="1">
    <source>
        <dbReference type="SAM" id="Phobius"/>
    </source>
</evidence>
<sequence>MIKYINGILGGGKTALAVAYIYSIVPNSQIKKPLFKDSDFTSGYKKVYSNISGLNKDDFGGMLEFLNFDIIDKCALAQATLLEASKHIQSIDKVLNKFWDDVALGVEFDDVESEFDLELISYLYSDIKGFQFNHVLIVIDEVADFFDEHKKYMAKWFNYSRHIYQDMILIQNDLTEISPSFKNDKTVKHYIAAADASNRLHPQLFKYAFYDKYTQFKGSKPVIKQVWIPTWIFDKYDCGKPQLAFPKIYVYLLAMFLLLSFLIYNVSSFFDDDPPVMNISSSTSSPFVIDVVNDLRDVVCFRCGKASCVYKNDVFSMNKFTFYKERHNMELAYKEKHFFFTDFCYQTDKEFLEMYEIKDDNNTGSINSFF</sequence>
<keyword evidence="1" id="KW-0472">Membrane</keyword>
<dbReference type="Gene3D" id="3.40.50.300">
    <property type="entry name" value="P-loop containing nucleotide triphosphate hydrolases"/>
    <property type="match status" value="1"/>
</dbReference>
<protein>
    <recommendedName>
        <fullName evidence="4">Zona occludens toxin N-terminal domain-containing protein</fullName>
    </recommendedName>
</protein>
<comment type="caution">
    <text evidence="2">The sequence shown here is derived from an EMBL/GenBank/DDBJ whole genome shotgun (WGS) entry which is preliminary data.</text>
</comment>
<accession>A0A2A4T2N6</accession>